<dbReference type="AlphaFoldDB" id="A0AAV4CNN7"/>
<proteinExistence type="predicted"/>
<organism evidence="1 2">
    <name type="scientific">Plakobranchus ocellatus</name>
    <dbReference type="NCBI Taxonomy" id="259542"/>
    <lineage>
        <taxon>Eukaryota</taxon>
        <taxon>Metazoa</taxon>
        <taxon>Spiralia</taxon>
        <taxon>Lophotrochozoa</taxon>
        <taxon>Mollusca</taxon>
        <taxon>Gastropoda</taxon>
        <taxon>Heterobranchia</taxon>
        <taxon>Euthyneura</taxon>
        <taxon>Panpulmonata</taxon>
        <taxon>Sacoglossa</taxon>
        <taxon>Placobranchoidea</taxon>
        <taxon>Plakobranchidae</taxon>
        <taxon>Plakobranchus</taxon>
    </lineage>
</organism>
<dbReference type="InterPro" id="IPR008775">
    <property type="entry name" value="Phytyl_CoA_dOase-like"/>
</dbReference>
<accession>A0AAV4CNN7</accession>
<dbReference type="SUPFAM" id="SSF51197">
    <property type="entry name" value="Clavaminate synthase-like"/>
    <property type="match status" value="1"/>
</dbReference>
<gene>
    <name evidence="1" type="ORF">PoB_005998400</name>
</gene>
<evidence type="ECO:0000313" key="1">
    <source>
        <dbReference type="EMBL" id="GFO33479.1"/>
    </source>
</evidence>
<protein>
    <submittedName>
        <fullName evidence="1">Hiv tat-specific factor 1</fullName>
    </submittedName>
</protein>
<dbReference type="Proteomes" id="UP000735302">
    <property type="component" value="Unassembled WGS sequence"/>
</dbReference>
<dbReference type="PANTHER" id="PTHR40128:SF1">
    <property type="entry name" value="PHYTANOYL-COA HYDROXYLASE"/>
    <property type="match status" value="1"/>
</dbReference>
<comment type="caution">
    <text evidence="1">The sequence shown here is derived from an EMBL/GenBank/DDBJ whole genome shotgun (WGS) entry which is preliminary data.</text>
</comment>
<reference evidence="1 2" key="1">
    <citation type="journal article" date="2021" name="Elife">
        <title>Chloroplast acquisition without the gene transfer in kleptoplastic sea slugs, Plakobranchus ocellatus.</title>
        <authorList>
            <person name="Maeda T."/>
            <person name="Takahashi S."/>
            <person name="Yoshida T."/>
            <person name="Shimamura S."/>
            <person name="Takaki Y."/>
            <person name="Nagai Y."/>
            <person name="Toyoda A."/>
            <person name="Suzuki Y."/>
            <person name="Arimoto A."/>
            <person name="Ishii H."/>
            <person name="Satoh N."/>
            <person name="Nishiyama T."/>
            <person name="Hasebe M."/>
            <person name="Maruyama T."/>
            <person name="Minagawa J."/>
            <person name="Obokata J."/>
            <person name="Shigenobu S."/>
        </authorList>
    </citation>
    <scope>NUCLEOTIDE SEQUENCE [LARGE SCALE GENOMIC DNA]</scope>
</reference>
<dbReference type="EMBL" id="BLXT01006771">
    <property type="protein sequence ID" value="GFO33479.1"/>
    <property type="molecule type" value="Genomic_DNA"/>
</dbReference>
<evidence type="ECO:0000313" key="2">
    <source>
        <dbReference type="Proteomes" id="UP000735302"/>
    </source>
</evidence>
<dbReference type="Pfam" id="PF05721">
    <property type="entry name" value="PhyH"/>
    <property type="match status" value="1"/>
</dbReference>
<name>A0AAV4CNN7_9GAST</name>
<keyword evidence="2" id="KW-1185">Reference proteome</keyword>
<dbReference type="Gene3D" id="2.60.120.620">
    <property type="entry name" value="q2cbj1_9rhob like domain"/>
    <property type="match status" value="1"/>
</dbReference>
<sequence>MSTSYSPRLIQFGPVKVPFPSKDLAVLEDCNGLLHDVDALHKEMSEKGYLFIRGFHNRQEVLEARSAVLAFMEEYGDALSQAHPVEEGVLREGCGVGCVPFMEGHNTISHKDSILSVIEGHRPYNFFREYFGSEAVTFDYKWLRAMPRDGFTGAHVDSVYMSRGSEALLTMWTPFGDVDIEMGVLAVCEASHRLPEFSHFQATYGRMDAEKVGLRGTGWFTEDPFEITRKFGGQWKTTDFKAGDALIFNLRTVHMSTTNTTNFARISCDTRWQPACEEMDPRFCKDTQQASTAKFGLLSKLEDGLANTDKPAFVTIDKLKEEWRI</sequence>
<dbReference type="PANTHER" id="PTHR40128">
    <property type="entry name" value="EXPRESSED PROTEIN"/>
    <property type="match status" value="1"/>
</dbReference>